<dbReference type="Pfam" id="PF20030">
    <property type="entry name" value="bpMoxR"/>
    <property type="match status" value="1"/>
</dbReference>
<organism evidence="3 4">
    <name type="scientific">Solibaculum mannosilyticum</name>
    <dbReference type="NCBI Taxonomy" id="2780922"/>
    <lineage>
        <taxon>Bacteria</taxon>
        <taxon>Bacillati</taxon>
        <taxon>Bacillota</taxon>
        <taxon>Clostridia</taxon>
        <taxon>Eubacteriales</taxon>
        <taxon>Oscillospiraceae</taxon>
        <taxon>Solibaculum</taxon>
    </lineage>
</organism>
<dbReference type="EMBL" id="AP023321">
    <property type="protein sequence ID" value="BCI61015.1"/>
    <property type="molecule type" value="Genomic_DNA"/>
</dbReference>
<evidence type="ECO:0000313" key="4">
    <source>
        <dbReference type="Proteomes" id="UP000593890"/>
    </source>
</evidence>
<dbReference type="InterPro" id="IPR050513">
    <property type="entry name" value="RavA_ATPases"/>
</dbReference>
<evidence type="ECO:0000313" key="3">
    <source>
        <dbReference type="EMBL" id="BCI61015.1"/>
    </source>
</evidence>
<name>A0A7I8D4P8_9FIRM</name>
<dbReference type="InterPro" id="IPR045427">
    <property type="entry name" value="MoxR"/>
</dbReference>
<dbReference type="Gene3D" id="3.40.50.300">
    <property type="entry name" value="P-loop containing nucleotide triphosphate hydrolases"/>
    <property type="match status" value="1"/>
</dbReference>
<feature type="domain" description="ATPase RavA-like AAA lid" evidence="1">
    <location>
        <begin position="118"/>
        <end position="176"/>
    </location>
</feature>
<dbReference type="SUPFAM" id="SSF52540">
    <property type="entry name" value="P-loop containing nucleoside triphosphate hydrolases"/>
    <property type="match status" value="1"/>
</dbReference>
<evidence type="ECO:0000259" key="2">
    <source>
        <dbReference type="Pfam" id="PF20030"/>
    </source>
</evidence>
<dbReference type="Pfam" id="PF17868">
    <property type="entry name" value="AAA_lid_8"/>
    <property type="match status" value="1"/>
</dbReference>
<dbReference type="InterPro" id="IPR027417">
    <property type="entry name" value="P-loop_NTPase"/>
</dbReference>
<protein>
    <submittedName>
        <fullName evidence="3">Uncharacterized protein</fullName>
    </submittedName>
</protein>
<reference evidence="4" key="1">
    <citation type="submission" date="2020-07" db="EMBL/GenBank/DDBJ databases">
        <title>Complete genome sequencing of Clostridia bacterium strain 12CBH8.</title>
        <authorList>
            <person name="Sakamoto M."/>
            <person name="Murakami T."/>
            <person name="Mori H."/>
        </authorList>
    </citation>
    <scope>NUCLEOTIDE SEQUENCE [LARGE SCALE GENOMIC DNA]</scope>
    <source>
        <strain evidence="4">12CBH8</strain>
    </source>
</reference>
<gene>
    <name evidence="3" type="ORF">C12CBH8_16540</name>
</gene>
<proteinExistence type="predicted"/>
<dbReference type="Proteomes" id="UP000593890">
    <property type="component" value="Chromosome"/>
</dbReference>
<keyword evidence="4" id="KW-1185">Reference proteome</keyword>
<dbReference type="KEGG" id="sman:C12CBH8_16540"/>
<dbReference type="AlphaFoldDB" id="A0A7I8D4P8"/>
<evidence type="ECO:0000259" key="1">
    <source>
        <dbReference type="Pfam" id="PF17868"/>
    </source>
</evidence>
<accession>A0A7I8D4P8</accession>
<feature type="domain" description="MoxR" evidence="2">
    <location>
        <begin position="2"/>
        <end position="78"/>
    </location>
</feature>
<dbReference type="PANTHER" id="PTHR32204">
    <property type="entry name" value="ATPASE RAVA"/>
    <property type="match status" value="1"/>
</dbReference>
<sequence length="269" mass="31231">MDSLLMALNERQYVNEGVVMSIPVVSFFSASNEIPNFNNPEERILKALYDRFDLKVHTHYVQNKTKRIEVLHKKQDTSPQKPFDETITMQELVFMQDEVRQVTISKSINELWDNILCELRKKEIHVSDRTYFNYSELVKAEAWLQGRDQVLPEDMSILVNYLWNRPEEIPVVEKAIQDMIEDPMGDQIRDIQGRAYGYFDEFSKDSNKNKALVQLRRNLLGCYDQATALKDSLPDDSSALTAFNSLIDTLENLSREAYNCNSCLTIGRC</sequence>
<dbReference type="PANTHER" id="PTHR32204:SF0">
    <property type="entry name" value="ATPASE RAVA"/>
    <property type="match status" value="1"/>
</dbReference>
<dbReference type="InterPro" id="IPR041538">
    <property type="entry name" value="RavA-like_AAA_lid"/>
</dbReference>